<sequence length="115" mass="13432">MFKIAMVPDWPRNSDGDVLRSMAKRGFDFSLPHEIDFNIDFQAWPPPAEAIQLLRSKCRDVEIYDEHQYVQLRINAHVTYEFVIRTQADLSEQMKAFGGVCESWGVFYMPFKPEA</sequence>
<keyword evidence="3" id="KW-1185">Reference proteome</keyword>
<protein>
    <submittedName>
        <fullName evidence="2">Regulator of ribonuclease activity B</fullName>
    </submittedName>
</protein>
<organism evidence="2 3">
    <name type="scientific">Bradyrhizobium macuxiense</name>
    <dbReference type="NCBI Taxonomy" id="1755647"/>
    <lineage>
        <taxon>Bacteria</taxon>
        <taxon>Pseudomonadati</taxon>
        <taxon>Pseudomonadota</taxon>
        <taxon>Alphaproteobacteria</taxon>
        <taxon>Hyphomicrobiales</taxon>
        <taxon>Nitrobacteraceae</taxon>
        <taxon>Bradyrhizobium</taxon>
    </lineage>
</organism>
<gene>
    <name evidence="2" type="ORF">FBZ93_103146</name>
</gene>
<dbReference type="InterPro" id="IPR009671">
    <property type="entry name" value="RraB_dom"/>
</dbReference>
<feature type="domain" description="Regulator of ribonuclease activity B" evidence="1">
    <location>
        <begin position="14"/>
        <end position="106"/>
    </location>
</feature>
<proteinExistence type="predicted"/>
<dbReference type="Gene3D" id="3.30.70.970">
    <property type="entry name" value="RraB-like"/>
    <property type="match status" value="1"/>
</dbReference>
<dbReference type="RefSeq" id="WP_146985512.1">
    <property type="nucleotide sequence ID" value="NZ_VITY01000003.1"/>
</dbReference>
<dbReference type="SUPFAM" id="SSF89946">
    <property type="entry name" value="Hypothetical protein VC0424"/>
    <property type="match status" value="1"/>
</dbReference>
<dbReference type="Proteomes" id="UP000321304">
    <property type="component" value="Unassembled WGS sequence"/>
</dbReference>
<dbReference type="InterPro" id="IPR036701">
    <property type="entry name" value="RraB-like_sf"/>
</dbReference>
<name>A0A560MC18_9BRAD</name>
<accession>A0A560MC18</accession>
<evidence type="ECO:0000313" key="3">
    <source>
        <dbReference type="Proteomes" id="UP000321304"/>
    </source>
</evidence>
<reference evidence="2 3" key="1">
    <citation type="submission" date="2019-06" db="EMBL/GenBank/DDBJ databases">
        <title>Genomic Encyclopedia of Type Strains, Phase IV (KMG-V): Genome sequencing to study the core and pangenomes of soil and plant-associated prokaryotes.</title>
        <authorList>
            <person name="Whitman W."/>
        </authorList>
    </citation>
    <scope>NUCLEOTIDE SEQUENCE [LARGE SCALE GENOMIC DNA]</scope>
    <source>
        <strain evidence="2 3">BR 10355</strain>
    </source>
</reference>
<evidence type="ECO:0000313" key="2">
    <source>
        <dbReference type="EMBL" id="TWC05134.1"/>
    </source>
</evidence>
<dbReference type="OrthoDB" id="5769880at2"/>
<dbReference type="Pfam" id="PF06877">
    <property type="entry name" value="RraB"/>
    <property type="match status" value="1"/>
</dbReference>
<comment type="caution">
    <text evidence="2">The sequence shown here is derived from an EMBL/GenBank/DDBJ whole genome shotgun (WGS) entry which is preliminary data.</text>
</comment>
<dbReference type="EMBL" id="VITY01000003">
    <property type="protein sequence ID" value="TWC05134.1"/>
    <property type="molecule type" value="Genomic_DNA"/>
</dbReference>
<evidence type="ECO:0000259" key="1">
    <source>
        <dbReference type="Pfam" id="PF06877"/>
    </source>
</evidence>
<dbReference type="AlphaFoldDB" id="A0A560MC18"/>